<reference evidence="2 3" key="1">
    <citation type="journal article" date="2016" name="Proc. Natl. Acad. Sci. U.S.A.">
        <title>Comparative genomics of biotechnologically important yeasts.</title>
        <authorList>
            <person name="Riley R."/>
            <person name="Haridas S."/>
            <person name="Wolfe K.H."/>
            <person name="Lopes M.R."/>
            <person name="Hittinger C.T."/>
            <person name="Goeker M."/>
            <person name="Salamov A.A."/>
            <person name="Wisecaver J.H."/>
            <person name="Long T.M."/>
            <person name="Calvey C.H."/>
            <person name="Aerts A.L."/>
            <person name="Barry K.W."/>
            <person name="Choi C."/>
            <person name="Clum A."/>
            <person name="Coughlan A.Y."/>
            <person name="Deshpande S."/>
            <person name="Douglass A.P."/>
            <person name="Hanson S.J."/>
            <person name="Klenk H.-P."/>
            <person name="LaButti K.M."/>
            <person name="Lapidus A."/>
            <person name="Lindquist E.A."/>
            <person name="Lipzen A.M."/>
            <person name="Meier-Kolthoff J.P."/>
            <person name="Ohm R.A."/>
            <person name="Otillar R.P."/>
            <person name="Pangilinan J.L."/>
            <person name="Peng Y."/>
            <person name="Rokas A."/>
            <person name="Rosa C.A."/>
            <person name="Scheuner C."/>
            <person name="Sibirny A.A."/>
            <person name="Slot J.C."/>
            <person name="Stielow J.B."/>
            <person name="Sun H."/>
            <person name="Kurtzman C.P."/>
            <person name="Blackwell M."/>
            <person name="Grigoriev I.V."/>
            <person name="Jeffries T.W."/>
        </authorList>
    </citation>
    <scope>NUCLEOTIDE SEQUENCE [LARGE SCALE GENOMIC DNA]</scope>
    <source>
        <strain evidence="2 3">DSM 6958</strain>
    </source>
</reference>
<keyword evidence="1" id="KW-0472">Membrane</keyword>
<dbReference type="Proteomes" id="UP000095009">
    <property type="component" value="Unassembled WGS sequence"/>
</dbReference>
<evidence type="ECO:0000313" key="2">
    <source>
        <dbReference type="EMBL" id="ODQ67980.1"/>
    </source>
</evidence>
<gene>
    <name evidence="2" type="ORF">NADFUDRAFT_44675</name>
</gene>
<evidence type="ECO:0000256" key="1">
    <source>
        <dbReference type="SAM" id="Phobius"/>
    </source>
</evidence>
<organism evidence="2 3">
    <name type="scientific">Nadsonia fulvescens var. elongata DSM 6958</name>
    <dbReference type="NCBI Taxonomy" id="857566"/>
    <lineage>
        <taxon>Eukaryota</taxon>
        <taxon>Fungi</taxon>
        <taxon>Dikarya</taxon>
        <taxon>Ascomycota</taxon>
        <taxon>Saccharomycotina</taxon>
        <taxon>Dipodascomycetes</taxon>
        <taxon>Dipodascales</taxon>
        <taxon>Dipodascales incertae sedis</taxon>
        <taxon>Nadsonia</taxon>
    </lineage>
</organism>
<keyword evidence="3" id="KW-1185">Reference proteome</keyword>
<keyword evidence="1" id="KW-0812">Transmembrane</keyword>
<dbReference type="EMBL" id="KV454406">
    <property type="protein sequence ID" value="ODQ67980.1"/>
    <property type="molecule type" value="Genomic_DNA"/>
</dbReference>
<feature type="transmembrane region" description="Helical" evidence="1">
    <location>
        <begin position="26"/>
        <end position="44"/>
    </location>
</feature>
<name>A0A1E3PRN1_9ASCO</name>
<protein>
    <submittedName>
        <fullName evidence="2">Uncharacterized protein</fullName>
    </submittedName>
</protein>
<accession>A0A1E3PRN1</accession>
<sequence length="179" mass="21023">MRCHHHASAKAVSAVYEKVSSIHVDAFSVLLVIVIITSCLYNLLKVYYFYTVIKTFRNTNFRTMKLKTIQTESDFPEDKENILDEKKSTLKTELSTQNFKLTDMTFSNKLSFSSRVAEYKFFQVIRKVFSSIPDRPYDVVCYNSPECQGQCKHRFIFVGEQDDEETKESKEDTEDWYHC</sequence>
<keyword evidence="1" id="KW-1133">Transmembrane helix</keyword>
<proteinExistence type="predicted"/>
<dbReference type="AlphaFoldDB" id="A0A1E3PRN1"/>
<evidence type="ECO:0000313" key="3">
    <source>
        <dbReference type="Proteomes" id="UP000095009"/>
    </source>
</evidence>